<evidence type="ECO:0000256" key="9">
    <source>
        <dbReference type="ARBA" id="ARBA00012784"/>
    </source>
</evidence>
<keyword evidence="11" id="KW-0597">Phosphoprotein</keyword>
<evidence type="ECO:0000256" key="5">
    <source>
        <dbReference type="ARBA" id="ARBA00004496"/>
    </source>
</evidence>
<comment type="catalytic activity">
    <reaction evidence="24">
        <text>adenosine + phosphate = alpha-D-ribose 1-phosphate + adenine</text>
        <dbReference type="Rhea" id="RHEA:27642"/>
        <dbReference type="ChEBI" id="CHEBI:16335"/>
        <dbReference type="ChEBI" id="CHEBI:16708"/>
        <dbReference type="ChEBI" id="CHEBI:43474"/>
        <dbReference type="ChEBI" id="CHEBI:57720"/>
        <dbReference type="EC" id="2.4.2.1"/>
    </reaction>
    <physiologicalReaction direction="left-to-right" evidence="24">
        <dbReference type="Rhea" id="RHEA:27643"/>
    </physiologicalReaction>
</comment>
<evidence type="ECO:0000256" key="16">
    <source>
        <dbReference type="ARBA" id="ARBA00022824"/>
    </source>
</evidence>
<dbReference type="GO" id="GO:0005634">
    <property type="term" value="C:nucleus"/>
    <property type="evidence" value="ECO:0007669"/>
    <property type="project" value="UniProtKB-SubCell"/>
</dbReference>
<evidence type="ECO:0000256" key="28">
    <source>
        <dbReference type="ARBA" id="ARBA00071637"/>
    </source>
</evidence>
<evidence type="ECO:0000256" key="3">
    <source>
        <dbReference type="ARBA" id="ARBA00004240"/>
    </source>
</evidence>
<evidence type="ECO:0000256" key="12">
    <source>
        <dbReference type="ARBA" id="ARBA00022588"/>
    </source>
</evidence>
<dbReference type="GO" id="GO:0045087">
    <property type="term" value="P:innate immune response"/>
    <property type="evidence" value="ECO:0007669"/>
    <property type="project" value="UniProtKB-KW"/>
</dbReference>
<reference evidence="34" key="2">
    <citation type="submission" date="2017-11" db="EMBL/GenBank/DDBJ databases">
        <title>Coralsnake Venomics: Analyses of Venom Gland Transcriptomes and Proteomes of Six Brazilian Taxa.</title>
        <authorList>
            <person name="Aird S.D."/>
            <person name="Jorge da Silva N."/>
            <person name="Qiu L."/>
            <person name="Villar-Briones A."/>
            <person name="Aparecida-Saddi V."/>
            <person name="Campos-Telles M.P."/>
            <person name="Grau M."/>
            <person name="Mikheyev A.S."/>
        </authorList>
    </citation>
    <scope>NUCLEOTIDE SEQUENCE</scope>
    <source>
        <tissue evidence="34">Venom_gland</tissue>
    </source>
</reference>
<evidence type="ECO:0000256" key="18">
    <source>
        <dbReference type="ARBA" id="ARBA00022859"/>
    </source>
</evidence>
<dbReference type="GO" id="GO:0031347">
    <property type="term" value="P:regulation of defense response"/>
    <property type="evidence" value="ECO:0007669"/>
    <property type="project" value="UniProtKB-ARBA"/>
</dbReference>
<dbReference type="Pfam" id="PF02578">
    <property type="entry name" value="Cu-oxidase_4"/>
    <property type="match status" value="1"/>
</dbReference>
<comment type="catalytic activity">
    <reaction evidence="1">
        <text>inosine + phosphate = alpha-D-ribose 1-phosphate + hypoxanthine</text>
        <dbReference type="Rhea" id="RHEA:27646"/>
        <dbReference type="ChEBI" id="CHEBI:17368"/>
        <dbReference type="ChEBI" id="CHEBI:17596"/>
        <dbReference type="ChEBI" id="CHEBI:43474"/>
        <dbReference type="ChEBI" id="CHEBI:57720"/>
        <dbReference type="EC" id="2.4.2.1"/>
    </reaction>
    <physiologicalReaction direction="left-to-right" evidence="1">
        <dbReference type="Rhea" id="RHEA:27647"/>
    </physiologicalReaction>
</comment>
<evidence type="ECO:0000256" key="21">
    <source>
        <dbReference type="ARBA" id="ARBA00023198"/>
    </source>
</evidence>
<evidence type="ECO:0000256" key="10">
    <source>
        <dbReference type="ARBA" id="ARBA00022490"/>
    </source>
</evidence>
<dbReference type="GO" id="GO:0017061">
    <property type="term" value="F:S-methyl-5-thioadenosine phosphorylase activity"/>
    <property type="evidence" value="ECO:0007669"/>
    <property type="project" value="UniProtKB-EC"/>
</dbReference>
<comment type="catalytic activity">
    <reaction evidence="23">
        <text>adenosine + H2O + H(+) = inosine + NH4(+)</text>
        <dbReference type="Rhea" id="RHEA:24408"/>
        <dbReference type="ChEBI" id="CHEBI:15377"/>
        <dbReference type="ChEBI" id="CHEBI:15378"/>
        <dbReference type="ChEBI" id="CHEBI:16335"/>
        <dbReference type="ChEBI" id="CHEBI:17596"/>
        <dbReference type="ChEBI" id="CHEBI:28938"/>
        <dbReference type="EC" id="3.5.4.4"/>
    </reaction>
    <physiologicalReaction direction="left-to-right" evidence="23">
        <dbReference type="Rhea" id="RHEA:24409"/>
    </physiologicalReaction>
</comment>
<evidence type="ECO:0000256" key="8">
    <source>
        <dbReference type="ARBA" id="ARBA00011976"/>
    </source>
</evidence>
<evidence type="ECO:0000256" key="30">
    <source>
        <dbReference type="ARBA" id="ARBA00079351"/>
    </source>
</evidence>
<evidence type="ECO:0000256" key="22">
    <source>
        <dbReference type="ARBA" id="ARBA00023242"/>
    </source>
</evidence>
<dbReference type="InterPro" id="IPR011324">
    <property type="entry name" value="Cytotoxic_necrot_fac-like_cat"/>
</dbReference>
<evidence type="ECO:0000256" key="4">
    <source>
        <dbReference type="ARBA" id="ARBA00004275"/>
    </source>
</evidence>
<dbReference type="AlphaFoldDB" id="A0A2D4N3T6"/>
<keyword evidence="14" id="KW-0479">Metal-binding</keyword>
<keyword evidence="18" id="KW-0391">Immunity</keyword>
<sequence length="449" mass="50174">MACHSASRPLSPKTAVLVDMWHLGLEVSKSKFSASLFDMVEIITMNHLSGLGYFMCCRLETKETPDQERKDGEQVERALKDLRCIEVVSAETYAAALYAVKQKLDENGVEKFTVLLSWERKSLVRKYMEQVFTRFYRYELIELPTSSKEKLLKKSWESRSKAGPHVDPEVERIQKEISQFLESLPSLKGDLMILKSSLISEHIFLHGFTTRTGGISYVPTLSSLNLFSSSKRQDPPAVVKENLRRLAHAAGFNPEMYHSIKVNHASDVWVMGRSQPESYDGIVTNQRGITVAAPGADCIPLLFADPVKKVCGAAHSGWQGTLLGVSMAVVHAMVTEYSCNVKDILVVLGPSVGPCCFTLPKESAKEFYKIDPTCVRCFESPNPYVDIRRATRVLLEAGGVLPRNIQDDSVTDPERNLTLCTSCHPNKFYSHVRDGENFGTQIGFISIKN</sequence>
<evidence type="ECO:0000256" key="7">
    <source>
        <dbReference type="ARBA" id="ARBA00011886"/>
    </source>
</evidence>
<evidence type="ECO:0000256" key="6">
    <source>
        <dbReference type="ARBA" id="ARBA00007353"/>
    </source>
</evidence>
<evidence type="ECO:0000256" key="24">
    <source>
        <dbReference type="ARBA" id="ARBA00048968"/>
    </source>
</evidence>
<evidence type="ECO:0000256" key="2">
    <source>
        <dbReference type="ARBA" id="ARBA00004123"/>
    </source>
</evidence>
<evidence type="ECO:0000256" key="14">
    <source>
        <dbReference type="ARBA" id="ARBA00022723"/>
    </source>
</evidence>
<evidence type="ECO:0000256" key="23">
    <source>
        <dbReference type="ARBA" id="ARBA00047989"/>
    </source>
</evidence>
<accession>A0A2D4N3T6</accession>
<evidence type="ECO:0000256" key="17">
    <source>
        <dbReference type="ARBA" id="ARBA00022833"/>
    </source>
</evidence>
<dbReference type="GO" id="GO:0005777">
    <property type="term" value="C:peroxisome"/>
    <property type="evidence" value="ECO:0007669"/>
    <property type="project" value="UniProtKB-SubCell"/>
</dbReference>
<evidence type="ECO:0000256" key="25">
    <source>
        <dbReference type="ARBA" id="ARBA00049893"/>
    </source>
</evidence>
<proteinExistence type="inferred from homology"/>
<keyword evidence="12" id="KW-0399">Innate immunity</keyword>
<keyword evidence="21" id="KW-0395">Inflammatory response</keyword>
<evidence type="ECO:0000256" key="11">
    <source>
        <dbReference type="ARBA" id="ARBA00022553"/>
    </source>
</evidence>
<keyword evidence="17" id="KW-0862">Zinc</keyword>
<dbReference type="GO" id="GO:0005783">
    <property type="term" value="C:endoplasmic reticulum"/>
    <property type="evidence" value="ECO:0007669"/>
    <property type="project" value="UniProtKB-SubCell"/>
</dbReference>
<evidence type="ECO:0000313" key="34">
    <source>
        <dbReference type="EMBL" id="LAB39653.1"/>
    </source>
</evidence>
<keyword evidence="16" id="KW-0256">Endoplasmic reticulum</keyword>
<organism evidence="34">
    <name type="scientific">Micrurus spixii</name>
    <name type="common">Amazon coral snake</name>
    <dbReference type="NCBI Taxonomy" id="129469"/>
    <lineage>
        <taxon>Eukaryota</taxon>
        <taxon>Metazoa</taxon>
        <taxon>Chordata</taxon>
        <taxon>Craniata</taxon>
        <taxon>Vertebrata</taxon>
        <taxon>Euteleostomi</taxon>
        <taxon>Lepidosauria</taxon>
        <taxon>Squamata</taxon>
        <taxon>Bifurcata</taxon>
        <taxon>Unidentata</taxon>
        <taxon>Episquamata</taxon>
        <taxon>Toxicofera</taxon>
        <taxon>Serpentes</taxon>
        <taxon>Colubroidea</taxon>
        <taxon>Elapidae</taxon>
        <taxon>Elapinae</taxon>
        <taxon>Micrurus</taxon>
    </lineage>
</organism>
<keyword evidence="15" id="KW-0378">Hydrolase</keyword>
<keyword evidence="20" id="KW-0576">Peroxisome</keyword>
<dbReference type="GO" id="GO:0006954">
    <property type="term" value="P:inflammatory response"/>
    <property type="evidence" value="ECO:0007669"/>
    <property type="project" value="UniProtKB-KW"/>
</dbReference>
<comment type="catalytic activity">
    <reaction evidence="26">
        <text>guanosine + phosphate = alpha-D-ribose 1-phosphate + guanine</text>
        <dbReference type="Rhea" id="RHEA:13233"/>
        <dbReference type="ChEBI" id="CHEBI:16235"/>
        <dbReference type="ChEBI" id="CHEBI:16750"/>
        <dbReference type="ChEBI" id="CHEBI:43474"/>
        <dbReference type="ChEBI" id="CHEBI:57720"/>
        <dbReference type="EC" id="2.4.2.1"/>
    </reaction>
    <physiologicalReaction direction="left-to-right" evidence="26">
        <dbReference type="Rhea" id="RHEA:13234"/>
    </physiologicalReaction>
</comment>
<dbReference type="PANTHER" id="PTHR30616">
    <property type="entry name" value="UNCHARACTERIZED PROTEIN YFIH"/>
    <property type="match status" value="1"/>
</dbReference>
<protein>
    <recommendedName>
        <fullName evidence="28">Purine nucleoside phosphorylase LACC1</fullName>
        <ecNumber evidence="7">2.4.2.1</ecNumber>
        <ecNumber evidence="8">2.4.2.28</ecNumber>
        <ecNumber evidence="9">3.5.4.4</ecNumber>
    </recommendedName>
    <alternativeName>
        <fullName evidence="31">Adenosine deaminase LACC1</fullName>
    </alternativeName>
    <alternativeName>
        <fullName evidence="30">Fatty acid metabolism-immunity nexus</fullName>
    </alternativeName>
    <alternativeName>
        <fullName evidence="29">Guanosine phosphorylase LACC1</fullName>
    </alternativeName>
    <alternativeName>
        <fullName evidence="32">Laccase domain-containing protein 1</fullName>
    </alternativeName>
    <alternativeName>
        <fullName evidence="33">S-methyl-5'-thioadenosine phosphorylase LACC1</fullName>
    </alternativeName>
</protein>
<dbReference type="EMBL" id="IACM01145885">
    <property type="protein sequence ID" value="LAB39653.1"/>
    <property type="molecule type" value="Transcribed_RNA"/>
</dbReference>
<reference evidence="34" key="1">
    <citation type="submission" date="2017-07" db="EMBL/GenBank/DDBJ databases">
        <authorList>
            <person name="Mikheyev A."/>
            <person name="Grau M."/>
        </authorList>
    </citation>
    <scope>NUCLEOTIDE SEQUENCE</scope>
    <source>
        <tissue evidence="34">Venom_gland</tissue>
    </source>
</reference>
<dbReference type="EC" id="2.4.2.1" evidence="7"/>
<dbReference type="EC" id="2.4.2.28" evidence="8"/>
<dbReference type="InterPro" id="IPR003730">
    <property type="entry name" value="Cu_polyphenol_OxRdtase"/>
</dbReference>
<dbReference type="FunFam" id="3.60.140.10:FF:000002">
    <property type="entry name" value="Laccase (multicopper oxidoreductase) domain-containing 1"/>
    <property type="match status" value="1"/>
</dbReference>
<evidence type="ECO:0000256" key="26">
    <source>
        <dbReference type="ARBA" id="ARBA00051406"/>
    </source>
</evidence>
<dbReference type="InterPro" id="IPR038371">
    <property type="entry name" value="Cu_polyphenol_OxRdtase_sf"/>
</dbReference>
<evidence type="ECO:0000256" key="27">
    <source>
        <dbReference type="ARBA" id="ARBA00063955"/>
    </source>
</evidence>
<comment type="similarity">
    <text evidence="6">Belongs to the purine nucleoside phosphorylase YfiH/LACC1 family.</text>
</comment>
<dbReference type="GO" id="GO:0016787">
    <property type="term" value="F:hydrolase activity"/>
    <property type="evidence" value="ECO:0007669"/>
    <property type="project" value="UniProtKB-KW"/>
</dbReference>
<comment type="catalytic activity">
    <reaction evidence="25">
        <text>S-methyl-5'-thioadenosine + phosphate = 5-(methylsulfanyl)-alpha-D-ribose 1-phosphate + adenine</text>
        <dbReference type="Rhea" id="RHEA:11852"/>
        <dbReference type="ChEBI" id="CHEBI:16708"/>
        <dbReference type="ChEBI" id="CHEBI:17509"/>
        <dbReference type="ChEBI" id="CHEBI:43474"/>
        <dbReference type="ChEBI" id="CHEBI:58533"/>
        <dbReference type="EC" id="2.4.2.28"/>
    </reaction>
    <physiologicalReaction direction="left-to-right" evidence="25">
        <dbReference type="Rhea" id="RHEA:11853"/>
    </physiologicalReaction>
</comment>
<evidence type="ECO:0000256" key="1">
    <source>
        <dbReference type="ARBA" id="ARBA00000553"/>
    </source>
</evidence>
<keyword evidence="22" id="KW-0539">Nucleus</keyword>
<evidence type="ECO:0000256" key="31">
    <source>
        <dbReference type="ARBA" id="ARBA00079781"/>
    </source>
</evidence>
<dbReference type="SUPFAM" id="SSF64438">
    <property type="entry name" value="CNF1/YfiH-like putative cysteine hydrolases"/>
    <property type="match status" value="1"/>
</dbReference>
<keyword evidence="19" id="KW-0007">Acetylation</keyword>
<keyword evidence="13" id="KW-0808">Transferase</keyword>
<evidence type="ECO:0000256" key="20">
    <source>
        <dbReference type="ARBA" id="ARBA00023140"/>
    </source>
</evidence>
<evidence type="ECO:0000256" key="15">
    <source>
        <dbReference type="ARBA" id="ARBA00022801"/>
    </source>
</evidence>
<dbReference type="PANTHER" id="PTHR30616:SF2">
    <property type="entry name" value="PURINE NUCLEOSIDE PHOSPHORYLASE LACC1"/>
    <property type="match status" value="1"/>
</dbReference>
<dbReference type="EC" id="3.5.4.4" evidence="9"/>
<keyword evidence="10" id="KW-0963">Cytoplasm</keyword>
<comment type="subunit">
    <text evidence="27">Interacts with FASN. Interacts with SDHA. Interacts with ATF6, EIF2AK3 and ERN1.</text>
</comment>
<comment type="subcellular location">
    <subcellularLocation>
        <location evidence="5">Cytoplasm</location>
    </subcellularLocation>
    <subcellularLocation>
        <location evidence="3">Endoplasmic reticulum</location>
    </subcellularLocation>
    <subcellularLocation>
        <location evidence="2">Nucleus</location>
    </subcellularLocation>
    <subcellularLocation>
        <location evidence="4">Peroxisome</location>
    </subcellularLocation>
</comment>
<evidence type="ECO:0000256" key="29">
    <source>
        <dbReference type="ARBA" id="ARBA00075738"/>
    </source>
</evidence>
<evidence type="ECO:0000256" key="19">
    <source>
        <dbReference type="ARBA" id="ARBA00022990"/>
    </source>
</evidence>
<evidence type="ECO:0000256" key="33">
    <source>
        <dbReference type="ARBA" id="ARBA00081957"/>
    </source>
</evidence>
<dbReference type="Gene3D" id="3.60.140.10">
    <property type="entry name" value="CNF1/YfiH-like putative cysteine hydrolases"/>
    <property type="match status" value="1"/>
</dbReference>
<dbReference type="CDD" id="cd16833">
    <property type="entry name" value="YfiH"/>
    <property type="match status" value="1"/>
</dbReference>
<dbReference type="GO" id="GO:0005507">
    <property type="term" value="F:copper ion binding"/>
    <property type="evidence" value="ECO:0007669"/>
    <property type="project" value="TreeGrafter"/>
</dbReference>
<name>A0A2D4N3T6_9SAUR</name>
<evidence type="ECO:0000256" key="13">
    <source>
        <dbReference type="ARBA" id="ARBA00022679"/>
    </source>
</evidence>
<evidence type="ECO:0000256" key="32">
    <source>
        <dbReference type="ARBA" id="ARBA00081352"/>
    </source>
</evidence>